<feature type="transmembrane region" description="Helical" evidence="7">
    <location>
        <begin position="78"/>
        <end position="97"/>
    </location>
</feature>
<protein>
    <submittedName>
        <fullName evidence="9">Putative MFS family arabinose efflux permease</fullName>
    </submittedName>
</protein>
<dbReference type="Gene3D" id="1.20.1250.20">
    <property type="entry name" value="MFS general substrate transporter like domains"/>
    <property type="match status" value="1"/>
</dbReference>
<dbReference type="InterPro" id="IPR036259">
    <property type="entry name" value="MFS_trans_sf"/>
</dbReference>
<dbReference type="InterPro" id="IPR050171">
    <property type="entry name" value="MFS_Transporters"/>
</dbReference>
<proteinExistence type="predicted"/>
<feature type="transmembrane region" description="Helical" evidence="7">
    <location>
        <begin position="251"/>
        <end position="271"/>
    </location>
</feature>
<dbReference type="GO" id="GO:0005886">
    <property type="term" value="C:plasma membrane"/>
    <property type="evidence" value="ECO:0007669"/>
    <property type="project" value="UniProtKB-SubCell"/>
</dbReference>
<evidence type="ECO:0000256" key="4">
    <source>
        <dbReference type="ARBA" id="ARBA00022692"/>
    </source>
</evidence>
<name>A0A2U1CIA2_9BURK</name>
<accession>A0A2U1CIA2</accession>
<comment type="subcellular location">
    <subcellularLocation>
        <location evidence="1">Cell membrane</location>
        <topology evidence="1">Multi-pass membrane protein</topology>
    </subcellularLocation>
</comment>
<keyword evidence="4 7" id="KW-0812">Transmembrane</keyword>
<dbReference type="InterPro" id="IPR020846">
    <property type="entry name" value="MFS_dom"/>
</dbReference>
<feature type="transmembrane region" description="Helical" evidence="7">
    <location>
        <begin position="12"/>
        <end position="37"/>
    </location>
</feature>
<reference evidence="9 10" key="1">
    <citation type="submission" date="2018-04" db="EMBL/GenBank/DDBJ databases">
        <title>Genomic Encyclopedia of Type Strains, Phase IV (KMG-IV): sequencing the most valuable type-strain genomes for metagenomic binning, comparative biology and taxonomic classification.</title>
        <authorList>
            <person name="Goeker M."/>
        </authorList>
    </citation>
    <scope>NUCLEOTIDE SEQUENCE [LARGE SCALE GENOMIC DNA]</scope>
    <source>
        <strain evidence="9 10">DSM 10065</strain>
    </source>
</reference>
<sequence>MNSTSAPGNNRSYFWVCVSMCVGVMGTALASPLYPLYQEAWNLAPSQIAQLYTAYMIAALATLLFLGRLTDRHGFLPVLRGGVILVTVGITISALAWDAASFTFSRILIGLASGLIVTSSSLGLGQLRKGGNSQRVAATISLTLAFGFGLGPVVGGLIAQWTPYPLVSAYVPSIVLGLLAVYALFRQDIKPAPQLAPDASGWRSWLPALSLPAPPLTRPYLIGSLAAFSAFGMFSLYASLAPSFMDRMVPWHGPAVSGLSIGIILFLSAAFQFVARPWVTKRVVIWGLLGLLLANVLLMLNTLTTSPLLFASSVLTTAFGHGLCNLGGISIVNKVAPPHQRSSLLSTYLMTAYLGSILPVLGMGWLADHIGLSNALLVFCTCIAVLTGCLAFAALRTPVIAAPEG</sequence>
<evidence type="ECO:0000256" key="1">
    <source>
        <dbReference type="ARBA" id="ARBA00004651"/>
    </source>
</evidence>
<evidence type="ECO:0000259" key="8">
    <source>
        <dbReference type="PROSITE" id="PS50850"/>
    </source>
</evidence>
<dbReference type="STRING" id="1231391.GCA_000308195_00668"/>
<feature type="transmembrane region" description="Helical" evidence="7">
    <location>
        <begin position="49"/>
        <end position="66"/>
    </location>
</feature>
<feature type="transmembrane region" description="Helical" evidence="7">
    <location>
        <begin position="103"/>
        <end position="124"/>
    </location>
</feature>
<dbReference type="InterPro" id="IPR011701">
    <property type="entry name" value="MFS"/>
</dbReference>
<dbReference type="GO" id="GO:0022857">
    <property type="term" value="F:transmembrane transporter activity"/>
    <property type="evidence" value="ECO:0007669"/>
    <property type="project" value="InterPro"/>
</dbReference>
<feature type="domain" description="Major facilitator superfamily (MFS) profile" evidence="8">
    <location>
        <begin position="12"/>
        <end position="405"/>
    </location>
</feature>
<feature type="transmembrane region" description="Helical" evidence="7">
    <location>
        <begin position="167"/>
        <end position="185"/>
    </location>
</feature>
<feature type="transmembrane region" description="Helical" evidence="7">
    <location>
        <begin position="309"/>
        <end position="332"/>
    </location>
</feature>
<dbReference type="RefSeq" id="WP_243410966.1">
    <property type="nucleotide sequence ID" value="NZ_JACCEX010000007.1"/>
</dbReference>
<gene>
    <name evidence="9" type="ORF">C7440_3446</name>
</gene>
<dbReference type="AlphaFoldDB" id="A0A2U1CIA2"/>
<comment type="caution">
    <text evidence="9">The sequence shown here is derived from an EMBL/GenBank/DDBJ whole genome shotgun (WGS) entry which is preliminary data.</text>
</comment>
<evidence type="ECO:0000256" key="7">
    <source>
        <dbReference type="SAM" id="Phobius"/>
    </source>
</evidence>
<evidence type="ECO:0000256" key="3">
    <source>
        <dbReference type="ARBA" id="ARBA00022475"/>
    </source>
</evidence>
<evidence type="ECO:0000256" key="5">
    <source>
        <dbReference type="ARBA" id="ARBA00022989"/>
    </source>
</evidence>
<dbReference type="PROSITE" id="PS50850">
    <property type="entry name" value="MFS"/>
    <property type="match status" value="1"/>
</dbReference>
<dbReference type="PANTHER" id="PTHR23517">
    <property type="entry name" value="RESISTANCE PROTEIN MDTM, PUTATIVE-RELATED-RELATED"/>
    <property type="match status" value="1"/>
</dbReference>
<dbReference type="Proteomes" id="UP000246145">
    <property type="component" value="Unassembled WGS sequence"/>
</dbReference>
<feature type="transmembrane region" description="Helical" evidence="7">
    <location>
        <begin position="136"/>
        <end position="161"/>
    </location>
</feature>
<dbReference type="PANTHER" id="PTHR23517:SF13">
    <property type="entry name" value="MAJOR FACILITATOR SUPERFAMILY MFS_1"/>
    <property type="match status" value="1"/>
</dbReference>
<feature type="transmembrane region" description="Helical" evidence="7">
    <location>
        <begin position="220"/>
        <end position="239"/>
    </location>
</feature>
<keyword evidence="3" id="KW-1003">Cell membrane</keyword>
<dbReference type="Pfam" id="PF07690">
    <property type="entry name" value="MFS_1"/>
    <property type="match status" value="1"/>
</dbReference>
<evidence type="ECO:0000313" key="10">
    <source>
        <dbReference type="Proteomes" id="UP000246145"/>
    </source>
</evidence>
<keyword evidence="10" id="KW-1185">Reference proteome</keyword>
<feature type="transmembrane region" description="Helical" evidence="7">
    <location>
        <begin position="372"/>
        <end position="395"/>
    </location>
</feature>
<evidence type="ECO:0000256" key="6">
    <source>
        <dbReference type="ARBA" id="ARBA00023136"/>
    </source>
</evidence>
<dbReference type="SUPFAM" id="SSF103473">
    <property type="entry name" value="MFS general substrate transporter"/>
    <property type="match status" value="1"/>
</dbReference>
<keyword evidence="2" id="KW-0813">Transport</keyword>
<evidence type="ECO:0000256" key="2">
    <source>
        <dbReference type="ARBA" id="ARBA00022448"/>
    </source>
</evidence>
<feature type="transmembrane region" description="Helical" evidence="7">
    <location>
        <begin position="283"/>
        <end position="303"/>
    </location>
</feature>
<keyword evidence="5 7" id="KW-1133">Transmembrane helix</keyword>
<feature type="transmembrane region" description="Helical" evidence="7">
    <location>
        <begin position="344"/>
        <end position="366"/>
    </location>
</feature>
<dbReference type="EMBL" id="QEKO01000007">
    <property type="protein sequence ID" value="PVY60652.1"/>
    <property type="molecule type" value="Genomic_DNA"/>
</dbReference>
<organism evidence="9 10">
    <name type="scientific">Pusillimonas noertemannii</name>
    <dbReference type="NCBI Taxonomy" id="305977"/>
    <lineage>
        <taxon>Bacteria</taxon>
        <taxon>Pseudomonadati</taxon>
        <taxon>Pseudomonadota</taxon>
        <taxon>Betaproteobacteria</taxon>
        <taxon>Burkholderiales</taxon>
        <taxon>Alcaligenaceae</taxon>
        <taxon>Pusillimonas</taxon>
    </lineage>
</organism>
<evidence type="ECO:0000313" key="9">
    <source>
        <dbReference type="EMBL" id="PVY60652.1"/>
    </source>
</evidence>
<keyword evidence="6 7" id="KW-0472">Membrane</keyword>